<dbReference type="KEGG" id="adl:AURDEDRAFT_178592"/>
<protein>
    <submittedName>
        <fullName evidence="2">Uncharacterized protein</fullName>
    </submittedName>
</protein>
<sequence>AGYGSAQSRRLRLGSKPPATARLKAAGYGSAHSRRLRLGSENQKSKPSRRPRPCEAGG</sequence>
<evidence type="ECO:0000256" key="1">
    <source>
        <dbReference type="SAM" id="MobiDB-lite"/>
    </source>
</evidence>
<name>J0D187_AURST</name>
<dbReference type="AlphaFoldDB" id="J0D187"/>
<proteinExistence type="predicted"/>
<dbReference type="InParanoid" id="J0D187"/>
<gene>
    <name evidence="2" type="ORF">AURDEDRAFT_178592</name>
</gene>
<keyword evidence="3" id="KW-1185">Reference proteome</keyword>
<dbReference type="EMBL" id="JH689061">
    <property type="protein sequence ID" value="EJD32347.1"/>
    <property type="molecule type" value="Genomic_DNA"/>
</dbReference>
<reference evidence="3" key="1">
    <citation type="journal article" date="2012" name="Science">
        <title>The Paleozoic origin of enzymatic lignin decomposition reconstructed from 31 fungal genomes.</title>
        <authorList>
            <person name="Floudas D."/>
            <person name="Binder M."/>
            <person name="Riley R."/>
            <person name="Barry K."/>
            <person name="Blanchette R.A."/>
            <person name="Henrissat B."/>
            <person name="Martinez A.T."/>
            <person name="Otillar R."/>
            <person name="Spatafora J.W."/>
            <person name="Yadav J.S."/>
            <person name="Aerts A."/>
            <person name="Benoit I."/>
            <person name="Boyd A."/>
            <person name="Carlson A."/>
            <person name="Copeland A."/>
            <person name="Coutinho P.M."/>
            <person name="de Vries R.P."/>
            <person name="Ferreira P."/>
            <person name="Findley K."/>
            <person name="Foster B."/>
            <person name="Gaskell J."/>
            <person name="Glotzer D."/>
            <person name="Gorecki P."/>
            <person name="Heitman J."/>
            <person name="Hesse C."/>
            <person name="Hori C."/>
            <person name="Igarashi K."/>
            <person name="Jurgens J.A."/>
            <person name="Kallen N."/>
            <person name="Kersten P."/>
            <person name="Kohler A."/>
            <person name="Kuees U."/>
            <person name="Kumar T.K.A."/>
            <person name="Kuo A."/>
            <person name="LaButti K."/>
            <person name="Larrondo L.F."/>
            <person name="Lindquist E."/>
            <person name="Ling A."/>
            <person name="Lombard V."/>
            <person name="Lucas S."/>
            <person name="Lundell T."/>
            <person name="Martin R."/>
            <person name="McLaughlin D.J."/>
            <person name="Morgenstern I."/>
            <person name="Morin E."/>
            <person name="Murat C."/>
            <person name="Nagy L.G."/>
            <person name="Nolan M."/>
            <person name="Ohm R.A."/>
            <person name="Patyshakuliyeva A."/>
            <person name="Rokas A."/>
            <person name="Ruiz-Duenas F.J."/>
            <person name="Sabat G."/>
            <person name="Salamov A."/>
            <person name="Samejima M."/>
            <person name="Schmutz J."/>
            <person name="Slot J.C."/>
            <person name="St John F."/>
            <person name="Stenlid J."/>
            <person name="Sun H."/>
            <person name="Sun S."/>
            <person name="Syed K."/>
            <person name="Tsang A."/>
            <person name="Wiebenga A."/>
            <person name="Young D."/>
            <person name="Pisabarro A."/>
            <person name="Eastwood D.C."/>
            <person name="Martin F."/>
            <person name="Cullen D."/>
            <person name="Grigoriev I.V."/>
            <person name="Hibbett D.S."/>
        </authorList>
    </citation>
    <scope>NUCLEOTIDE SEQUENCE [LARGE SCALE GENOMIC DNA]</scope>
    <source>
        <strain evidence="3">TFB10046</strain>
    </source>
</reference>
<accession>J0D187</accession>
<feature type="non-terminal residue" evidence="2">
    <location>
        <position position="1"/>
    </location>
</feature>
<feature type="region of interest" description="Disordered" evidence="1">
    <location>
        <begin position="1"/>
        <end position="58"/>
    </location>
</feature>
<evidence type="ECO:0000313" key="3">
    <source>
        <dbReference type="Proteomes" id="UP000006514"/>
    </source>
</evidence>
<dbReference type="Proteomes" id="UP000006514">
    <property type="component" value="Unassembled WGS sequence"/>
</dbReference>
<evidence type="ECO:0000313" key="2">
    <source>
        <dbReference type="EMBL" id="EJD32347.1"/>
    </source>
</evidence>
<organism evidence="2 3">
    <name type="scientific">Auricularia subglabra (strain TFB-10046 / SS5)</name>
    <name type="common">White-rot fungus</name>
    <name type="synonym">Auricularia delicata (strain TFB10046)</name>
    <dbReference type="NCBI Taxonomy" id="717982"/>
    <lineage>
        <taxon>Eukaryota</taxon>
        <taxon>Fungi</taxon>
        <taxon>Dikarya</taxon>
        <taxon>Basidiomycota</taxon>
        <taxon>Agaricomycotina</taxon>
        <taxon>Agaricomycetes</taxon>
        <taxon>Auriculariales</taxon>
        <taxon>Auriculariaceae</taxon>
        <taxon>Auricularia</taxon>
    </lineage>
</organism>